<organism evidence="1 2">
    <name type="scientific">Burkholderia cepacia</name>
    <name type="common">Pseudomonas cepacia</name>
    <dbReference type="NCBI Taxonomy" id="292"/>
    <lineage>
        <taxon>Bacteria</taxon>
        <taxon>Pseudomonadati</taxon>
        <taxon>Pseudomonadota</taxon>
        <taxon>Betaproteobacteria</taxon>
        <taxon>Burkholderiales</taxon>
        <taxon>Burkholderiaceae</taxon>
        <taxon>Burkholderia</taxon>
        <taxon>Burkholderia cepacia complex</taxon>
    </lineage>
</organism>
<dbReference type="PATRIC" id="fig|292.27.peg.8365"/>
<evidence type="ECO:0000313" key="1">
    <source>
        <dbReference type="EMBL" id="KML46122.1"/>
    </source>
</evidence>
<dbReference type="AlphaFoldDB" id="A0A0J5W5M6"/>
<protein>
    <submittedName>
        <fullName evidence="1">Uncharacterized protein</fullName>
    </submittedName>
</protein>
<dbReference type="Proteomes" id="UP000036338">
    <property type="component" value="Unassembled WGS sequence"/>
</dbReference>
<comment type="caution">
    <text evidence="1">The sequence shown here is derived from an EMBL/GenBank/DDBJ whole genome shotgun (WGS) entry which is preliminary data.</text>
</comment>
<gene>
    <name evidence="1" type="ORF">VL15_36205</name>
</gene>
<reference evidence="1 2" key="1">
    <citation type="submission" date="2015-05" db="EMBL/GenBank/DDBJ databases">
        <title>Draft genome of Burkholderia cepacia LK29.</title>
        <authorList>
            <person name="Chan X.Y."/>
        </authorList>
    </citation>
    <scope>NUCLEOTIDE SEQUENCE [LARGE SCALE GENOMIC DNA]</scope>
    <source>
        <strain evidence="1 2">LK29</strain>
    </source>
</reference>
<dbReference type="EMBL" id="LDWR01000082">
    <property type="protein sequence ID" value="KML46122.1"/>
    <property type="molecule type" value="Genomic_DNA"/>
</dbReference>
<sequence length="114" mass="12529">MIQIVDEITLAPERIPDVLALLRDRYLPGHAARGLTAAGRWVSPPVAVPGQPSTLWLTWQVDDAPAYYRMRALTDGDVVAFWMAVDGLCDARRRHVMTDADAPLPALTEVDHAA</sequence>
<proteinExistence type="predicted"/>
<name>A0A0J5W5M6_BURCE</name>
<accession>A0A0J5W5M6</accession>
<dbReference type="RefSeq" id="WP_048251586.1">
    <property type="nucleotide sequence ID" value="NZ_LDWR01000082.1"/>
</dbReference>
<evidence type="ECO:0000313" key="2">
    <source>
        <dbReference type="Proteomes" id="UP000036338"/>
    </source>
</evidence>